<feature type="domain" description="AAA" evidence="2">
    <location>
        <begin position="228"/>
        <end position="329"/>
    </location>
</feature>
<reference evidence="3 4" key="1">
    <citation type="submission" date="2022-02" db="EMBL/GenBank/DDBJ databases">
        <title>Uncovering new skin microbiome diversity through culturing and metagenomics.</title>
        <authorList>
            <person name="Conlan S."/>
            <person name="Deming C."/>
            <person name="Nisc Comparative Sequencing Program N."/>
            <person name="Segre J.A."/>
        </authorList>
    </citation>
    <scope>NUCLEOTIDE SEQUENCE [LARGE SCALE GENOMIC DNA]</scope>
    <source>
        <strain evidence="3 4">ACRQZ</strain>
    </source>
</reference>
<protein>
    <submittedName>
        <fullName evidence="3">AAA family ATPase</fullName>
    </submittedName>
</protein>
<comment type="caution">
    <text evidence="3">The sequence shown here is derived from an EMBL/GenBank/DDBJ whole genome shotgun (WGS) entry which is preliminary data.</text>
</comment>
<accession>A0ABS9Q3T0</accession>
<evidence type="ECO:0000259" key="2">
    <source>
        <dbReference type="Pfam" id="PF13614"/>
    </source>
</evidence>
<dbReference type="Gene3D" id="3.40.50.300">
    <property type="entry name" value="P-loop containing nucleotide triphosphate hydrolases"/>
    <property type="match status" value="1"/>
</dbReference>
<organism evidence="3 4">
    <name type="scientific">Arsenicicoccus bolidensis</name>
    <dbReference type="NCBI Taxonomy" id="229480"/>
    <lineage>
        <taxon>Bacteria</taxon>
        <taxon>Bacillati</taxon>
        <taxon>Actinomycetota</taxon>
        <taxon>Actinomycetes</taxon>
        <taxon>Micrococcales</taxon>
        <taxon>Intrasporangiaceae</taxon>
        <taxon>Arsenicicoccus</taxon>
    </lineage>
</organism>
<feature type="region of interest" description="Disordered" evidence="1">
    <location>
        <begin position="103"/>
        <end position="149"/>
    </location>
</feature>
<dbReference type="InterPro" id="IPR025669">
    <property type="entry name" value="AAA_dom"/>
</dbReference>
<dbReference type="InterPro" id="IPR027417">
    <property type="entry name" value="P-loop_NTPase"/>
</dbReference>
<feature type="compositionally biased region" description="Pro residues" evidence="1">
    <location>
        <begin position="120"/>
        <end position="129"/>
    </location>
</feature>
<evidence type="ECO:0000313" key="4">
    <source>
        <dbReference type="Proteomes" id="UP001521931"/>
    </source>
</evidence>
<keyword evidence="4" id="KW-1185">Reference proteome</keyword>
<proteinExistence type="predicted"/>
<dbReference type="EMBL" id="JAKRCV010000038">
    <property type="protein sequence ID" value="MCG7322531.1"/>
    <property type="molecule type" value="Genomic_DNA"/>
</dbReference>
<dbReference type="Proteomes" id="UP001521931">
    <property type="component" value="Unassembled WGS sequence"/>
</dbReference>
<evidence type="ECO:0000313" key="3">
    <source>
        <dbReference type="EMBL" id="MCG7322531.1"/>
    </source>
</evidence>
<dbReference type="PANTHER" id="PTHR43384:SF14">
    <property type="entry name" value="ESX-1 SECRETION-ASSOCIATED PROTEIN ESPI"/>
    <property type="match status" value="1"/>
</dbReference>
<gene>
    <name evidence="3" type="ORF">MHL29_11650</name>
</gene>
<dbReference type="PANTHER" id="PTHR43384">
    <property type="entry name" value="SEPTUM SITE-DETERMINING PROTEIN MIND HOMOLOG, CHLOROPLASTIC-RELATED"/>
    <property type="match status" value="1"/>
</dbReference>
<evidence type="ECO:0000256" key="1">
    <source>
        <dbReference type="SAM" id="MobiDB-lite"/>
    </source>
</evidence>
<name>A0ABS9Q3T0_9MICO</name>
<dbReference type="SUPFAM" id="SSF52540">
    <property type="entry name" value="P-loop containing nucleoside triphosphate hydrolases"/>
    <property type="match status" value="1"/>
</dbReference>
<feature type="compositionally biased region" description="Low complexity" evidence="1">
    <location>
        <begin position="130"/>
        <end position="145"/>
    </location>
</feature>
<dbReference type="RefSeq" id="WP_108720354.1">
    <property type="nucleotide sequence ID" value="NZ_JAKRCV010000038.1"/>
</dbReference>
<dbReference type="InterPro" id="IPR050625">
    <property type="entry name" value="ParA/MinD_ATPase"/>
</dbReference>
<sequence length="478" mass="51475">MSTTTEAATWPRVEATLHEDGTAEVSIGGSVQTINAQNVDEARPQVVALIAQRAAQLGRPLRALTRDPEGEWPIIIHGDGTVAEDVGAAARPRPPAEPQVIARTEPSPPAAPAHELTVPPVEPPAPEPVGHPVATEPEATEAETSAHSRGWVRSAAEQAEELSHLSTPYPTRRERRQSFLTQEQAEEPAAQGWRGLLTRAGLRLSPSEAERAERADIAAVSQHWPGPRTIAIVNSKGGAGKTPSTVLLAAVFARYGGAGVLTWDNNQTRGTLGWRTEQGPHDATLLELLPQVERLLSPSAQAADLARFVHHQTRDRFDVLRSKPTALAHEQRVEPEDVDAIHAVASKYYRLVFIDSGNDESDPMWLRMIDRTDQLVVATTTRDDHAEAGALLLEALSDRDERSARLAEQAVVVVTQADSKAPPADVARVADGYRAIAREAVTVPFDPAMVDGLLRYGSLRPGTQRAWLAAAAAVARGL</sequence>
<dbReference type="Pfam" id="PF13614">
    <property type="entry name" value="AAA_31"/>
    <property type="match status" value="1"/>
</dbReference>